<keyword evidence="6" id="KW-1185">Reference proteome</keyword>
<dbReference type="PANTHER" id="PTHR43792:SF8">
    <property type="entry name" value="[RIBOSOMAL PROTEIN US5]-ALANINE N-ACETYLTRANSFERASE"/>
    <property type="match status" value="1"/>
</dbReference>
<gene>
    <name evidence="5" type="ORF">EDC24_2605</name>
</gene>
<evidence type="ECO:0000256" key="1">
    <source>
        <dbReference type="ARBA" id="ARBA00022679"/>
    </source>
</evidence>
<sequence>MNLNLSTERLHLRPFNPSDAPRVQILANDPRIAETTLNIPYPYSLDDAKSWIDRHSTFIENGEIYPFAIVIRDTNEFVGAISIRPEYRHKRGEIAYWIGQKFWNKGYMTEAAERVVQFGFETLELHKIWGMSLTFNPASGKVLTKVGMTKEGTLREHFYKDGKFLNVDMFGMSKSE</sequence>
<dbReference type="Proteomes" id="UP000276443">
    <property type="component" value="Unassembled WGS sequence"/>
</dbReference>
<protein>
    <submittedName>
        <fullName evidence="5">RimJ/RimL family protein N-acetyltransferase</fullName>
    </submittedName>
</protein>
<dbReference type="SUPFAM" id="SSF55729">
    <property type="entry name" value="Acyl-CoA N-acyltransferases (Nat)"/>
    <property type="match status" value="1"/>
</dbReference>
<evidence type="ECO:0000256" key="2">
    <source>
        <dbReference type="ARBA" id="ARBA00023315"/>
    </source>
</evidence>
<dbReference type="AlphaFoldDB" id="A0A3N5B045"/>
<dbReference type="InterPro" id="IPR016181">
    <property type="entry name" value="Acyl_CoA_acyltransferase"/>
</dbReference>
<proteinExistence type="inferred from homology"/>
<comment type="caution">
    <text evidence="5">The sequence shown here is derived from an EMBL/GenBank/DDBJ whole genome shotgun (WGS) entry which is preliminary data.</text>
</comment>
<evidence type="ECO:0000259" key="4">
    <source>
        <dbReference type="PROSITE" id="PS51186"/>
    </source>
</evidence>
<dbReference type="RefSeq" id="WP_124223216.1">
    <property type="nucleotide sequence ID" value="NZ_RKRF01000012.1"/>
</dbReference>
<evidence type="ECO:0000313" key="6">
    <source>
        <dbReference type="Proteomes" id="UP000276443"/>
    </source>
</evidence>
<feature type="domain" description="N-acetyltransferase" evidence="4">
    <location>
        <begin position="10"/>
        <end position="176"/>
    </location>
</feature>
<dbReference type="PANTHER" id="PTHR43792">
    <property type="entry name" value="GNAT FAMILY, PUTATIVE (AFU_ORTHOLOGUE AFUA_3G00765)-RELATED-RELATED"/>
    <property type="match status" value="1"/>
</dbReference>
<dbReference type="Gene3D" id="3.40.630.30">
    <property type="match status" value="1"/>
</dbReference>
<comment type="similarity">
    <text evidence="3">Belongs to the acetyltransferase family. RimJ subfamily.</text>
</comment>
<name>A0A3N5B045_9BACI</name>
<dbReference type="Pfam" id="PF13302">
    <property type="entry name" value="Acetyltransf_3"/>
    <property type="match status" value="1"/>
</dbReference>
<dbReference type="GO" id="GO:0016747">
    <property type="term" value="F:acyltransferase activity, transferring groups other than amino-acyl groups"/>
    <property type="evidence" value="ECO:0007669"/>
    <property type="project" value="InterPro"/>
</dbReference>
<accession>A0A3N5B045</accession>
<dbReference type="PROSITE" id="PS51186">
    <property type="entry name" value="GNAT"/>
    <property type="match status" value="1"/>
</dbReference>
<dbReference type="InterPro" id="IPR051531">
    <property type="entry name" value="N-acetyltransferase"/>
</dbReference>
<keyword evidence="2" id="KW-0012">Acyltransferase</keyword>
<reference evidence="5 6" key="1">
    <citation type="submission" date="2018-11" db="EMBL/GenBank/DDBJ databases">
        <title>Genomic Encyclopedia of Type Strains, Phase IV (KMG-IV): sequencing the most valuable type-strain genomes for metagenomic binning, comparative biology and taxonomic classification.</title>
        <authorList>
            <person name="Goeker M."/>
        </authorList>
    </citation>
    <scope>NUCLEOTIDE SEQUENCE [LARGE SCALE GENOMIC DNA]</scope>
    <source>
        <strain evidence="5 6">DSM 18090</strain>
    </source>
</reference>
<evidence type="ECO:0000256" key="3">
    <source>
        <dbReference type="ARBA" id="ARBA00038502"/>
    </source>
</evidence>
<dbReference type="OrthoDB" id="9798081at2"/>
<dbReference type="EMBL" id="RKRF01000012">
    <property type="protein sequence ID" value="RPF50637.1"/>
    <property type="molecule type" value="Genomic_DNA"/>
</dbReference>
<dbReference type="InterPro" id="IPR000182">
    <property type="entry name" value="GNAT_dom"/>
</dbReference>
<keyword evidence="1 5" id="KW-0808">Transferase</keyword>
<evidence type="ECO:0000313" key="5">
    <source>
        <dbReference type="EMBL" id="RPF50637.1"/>
    </source>
</evidence>
<organism evidence="5 6">
    <name type="scientific">Aquisalibacillus elongatus</name>
    <dbReference type="NCBI Taxonomy" id="485577"/>
    <lineage>
        <taxon>Bacteria</taxon>
        <taxon>Bacillati</taxon>
        <taxon>Bacillota</taxon>
        <taxon>Bacilli</taxon>
        <taxon>Bacillales</taxon>
        <taxon>Bacillaceae</taxon>
        <taxon>Aquisalibacillus</taxon>
    </lineage>
</organism>